<name>A0ACB5S0B3_9PEZI</name>
<protein>
    <submittedName>
        <fullName evidence="1">Mitochondrial chaperone</fullName>
    </submittedName>
</protein>
<sequence length="169" mass="18172">MPPAKARPHDPDARSDASAKEKHPTTSHTSHARGRRAGGGAALTNGSHLKEVISASADATSSANRNGGQPAHTGSSGGEYRASHRLEAPSAFKNPLGHAILGSGIGKYSPTMARKKNERRILKEQLATAVRKNFNALAVSESEVIVDLLYKVKMQDKTFRMRFPPPRTR</sequence>
<proteinExistence type="predicted"/>
<dbReference type="Proteomes" id="UP001165186">
    <property type="component" value="Unassembled WGS sequence"/>
</dbReference>
<accession>A0ACB5S0B3</accession>
<keyword evidence="2" id="KW-1185">Reference proteome</keyword>
<comment type="caution">
    <text evidence="1">The sequence shown here is derived from an EMBL/GenBank/DDBJ whole genome shotgun (WGS) entry which is preliminary data.</text>
</comment>
<dbReference type="EMBL" id="BSXG01000026">
    <property type="protein sequence ID" value="GME26250.1"/>
    <property type="molecule type" value="Genomic_DNA"/>
</dbReference>
<evidence type="ECO:0000313" key="1">
    <source>
        <dbReference type="EMBL" id="GME26250.1"/>
    </source>
</evidence>
<evidence type="ECO:0000313" key="2">
    <source>
        <dbReference type="Proteomes" id="UP001165186"/>
    </source>
</evidence>
<gene>
    <name evidence="1" type="primary">g4713</name>
    <name evidence="1" type="ORF">NpPPO83_00004713</name>
</gene>
<organism evidence="1 2">
    <name type="scientific">Neofusicoccum parvum</name>
    <dbReference type="NCBI Taxonomy" id="310453"/>
    <lineage>
        <taxon>Eukaryota</taxon>
        <taxon>Fungi</taxon>
        <taxon>Dikarya</taxon>
        <taxon>Ascomycota</taxon>
        <taxon>Pezizomycotina</taxon>
        <taxon>Dothideomycetes</taxon>
        <taxon>Dothideomycetes incertae sedis</taxon>
        <taxon>Botryosphaeriales</taxon>
        <taxon>Botryosphaeriaceae</taxon>
        <taxon>Neofusicoccum</taxon>
    </lineage>
</organism>
<reference evidence="1" key="1">
    <citation type="submission" date="2024-09" db="EMBL/GenBank/DDBJ databases">
        <title>Draft Genome Sequences of Neofusicoccum parvum.</title>
        <authorList>
            <person name="Ashida A."/>
            <person name="Camagna M."/>
            <person name="Tanaka A."/>
            <person name="Takemoto D."/>
        </authorList>
    </citation>
    <scope>NUCLEOTIDE SEQUENCE</scope>
    <source>
        <strain evidence="1">PPO83</strain>
    </source>
</reference>